<name>A0A7D5EWR4_9MICO</name>
<gene>
    <name evidence="2" type="ORF">HW566_14460</name>
</gene>
<proteinExistence type="predicted"/>
<keyword evidence="2" id="KW-0378">Hydrolase</keyword>
<feature type="domain" description="Cyclodeaminase/cyclohydrolase" evidence="1">
    <location>
        <begin position="6"/>
        <end position="156"/>
    </location>
</feature>
<dbReference type="EMBL" id="CP058316">
    <property type="protein sequence ID" value="QLD12872.1"/>
    <property type="molecule type" value="Genomic_DNA"/>
</dbReference>
<dbReference type="InterPro" id="IPR036178">
    <property type="entry name" value="Formintransfe-cycloase-like_sf"/>
</dbReference>
<dbReference type="Pfam" id="PF04961">
    <property type="entry name" value="FTCD_C"/>
    <property type="match status" value="1"/>
</dbReference>
<organism evidence="2 3">
    <name type="scientific">Microbacterium oleivorans</name>
    <dbReference type="NCBI Taxonomy" id="273677"/>
    <lineage>
        <taxon>Bacteria</taxon>
        <taxon>Bacillati</taxon>
        <taxon>Actinomycetota</taxon>
        <taxon>Actinomycetes</taxon>
        <taxon>Micrococcales</taxon>
        <taxon>Microbacteriaceae</taxon>
        <taxon>Microbacterium</taxon>
    </lineage>
</organism>
<dbReference type="RefSeq" id="WP_178014023.1">
    <property type="nucleotide sequence ID" value="NZ_CP058316.1"/>
</dbReference>
<dbReference type="Gene3D" id="1.20.120.680">
    <property type="entry name" value="Formiminotetrahydrofolate cyclodeaminase monomer, up-and-down helical bundle"/>
    <property type="match status" value="1"/>
</dbReference>
<dbReference type="InterPro" id="IPR007044">
    <property type="entry name" value="Cyclodeamin/CycHdrlase"/>
</dbReference>
<evidence type="ECO:0000313" key="3">
    <source>
        <dbReference type="Proteomes" id="UP000509638"/>
    </source>
</evidence>
<accession>A0A7D5EWR4</accession>
<protein>
    <submittedName>
        <fullName evidence="2">Cyclodeaminase/cyclohydrolase family protein</fullName>
    </submittedName>
</protein>
<dbReference type="SUPFAM" id="SSF101262">
    <property type="entry name" value="Methenyltetrahydrofolate cyclohydrolase-like"/>
    <property type="match status" value="1"/>
</dbReference>
<reference evidence="2 3" key="1">
    <citation type="submission" date="2020-06" db="EMBL/GenBank/DDBJ databases">
        <authorList>
            <person name="Jo H."/>
        </authorList>
    </citation>
    <scope>NUCLEOTIDE SEQUENCE [LARGE SCALE GENOMIC DNA]</scope>
    <source>
        <strain evidence="2 3">I46</strain>
    </source>
</reference>
<evidence type="ECO:0000313" key="2">
    <source>
        <dbReference type="EMBL" id="QLD12872.1"/>
    </source>
</evidence>
<sequence length="199" mass="19636">MDGAALDSLLDALARDQGDPGGGAASGIMTAISAALAQMVCRYTRDAPETDAIDRRLGELRERAVTAAERDARASGALGVALRPAGAEGSDERSARIVAAGATAVGTSARLGAVSLAVWHELERVAAVGNRHLLADVAVAADAVAAGLGGAVTNLRGGLTLVAAHGDASALDAAHGAMVDELLTARSAARALADGAGEP</sequence>
<dbReference type="Proteomes" id="UP000509638">
    <property type="component" value="Chromosome"/>
</dbReference>
<evidence type="ECO:0000259" key="1">
    <source>
        <dbReference type="Pfam" id="PF04961"/>
    </source>
</evidence>
<dbReference type="GO" id="GO:0016787">
    <property type="term" value="F:hydrolase activity"/>
    <property type="evidence" value="ECO:0007669"/>
    <property type="project" value="UniProtKB-KW"/>
</dbReference>
<dbReference type="AlphaFoldDB" id="A0A7D5EWR4"/>